<dbReference type="PANTHER" id="PTHR30563:SF0">
    <property type="entry name" value="DNA RECOMBINATION PROTEIN RMUC"/>
    <property type="match status" value="1"/>
</dbReference>
<dbReference type="Proteomes" id="UP000323671">
    <property type="component" value="Chromosome"/>
</dbReference>
<dbReference type="EMBL" id="CP022579">
    <property type="protein sequence ID" value="QEL64687.1"/>
    <property type="molecule type" value="Genomic_DNA"/>
</dbReference>
<evidence type="ECO:0000313" key="8">
    <source>
        <dbReference type="Proteomes" id="UP000323671"/>
    </source>
</evidence>
<comment type="function">
    <text evidence="1">Involved in DNA recombination.</text>
</comment>
<keyword evidence="4" id="KW-0233">DNA recombination</keyword>
<sequence>MTDSVAIFSLLATVLAALAVGVGVLVLQRLNRLSSGRDDAALTLQTQLDALERGLRDALGRLEGELRGELREEFARSRQEAQTAALQQRDEQGRGAATLAQTLSGQVGSFGQTLGQNLTQSVQTLNQTLSQTLTTQIGQLTETQTRSLDAFAQQLKTVSDGLDGRFEQLRQAVEARLAALQQENGVKLDEMRKTVDEKLHATLEQRLGESFKLVSERLEQVHRGLGEMQTLAAGVGDLKRVLTNVKTRGTWGEVQLAALLEQILTPAQYATNVATVPGSGERVEFAIRLPGKDDNGFGETSPVWLPIDAKFPVEDYQRLVDAQDRADPVAVEAAAKALEGRLKDEAKTIRAKYVAPPHTTDFAVLYLPTEGLYAEALRRPGLTDTLQRDYRVTLAGPTTLAAMLNSLQMGFKTLAIEKRSSEVWAVLGAVKTEFGKFGDALAHTKKKLQEATNSIDKAEVRTRAVGRKLKSVEALPSGEALALLGADGGEGGETGDGDAEEELV</sequence>
<gene>
    <name evidence="7" type="primary">rmuC</name>
    <name evidence="7" type="ORF">OTERR_12110</name>
</gene>
<comment type="similarity">
    <text evidence="2">Belongs to the RmuC family.</text>
</comment>
<proteinExistence type="inferred from homology"/>
<accession>A0A5C1E901</accession>
<keyword evidence="6" id="KW-1133">Transmembrane helix</keyword>
<feature type="compositionally biased region" description="Acidic residues" evidence="5">
    <location>
        <begin position="493"/>
        <end position="504"/>
    </location>
</feature>
<dbReference type="AlphaFoldDB" id="A0A5C1E901"/>
<dbReference type="Pfam" id="PF02646">
    <property type="entry name" value="RmuC"/>
    <property type="match status" value="1"/>
</dbReference>
<name>A0A5C1E901_9RHOO</name>
<evidence type="ECO:0000256" key="3">
    <source>
        <dbReference type="ARBA" id="ARBA00023054"/>
    </source>
</evidence>
<dbReference type="PANTHER" id="PTHR30563">
    <property type="entry name" value="DNA RECOMBINATION PROTEIN RMUC"/>
    <property type="match status" value="1"/>
</dbReference>
<evidence type="ECO:0000256" key="6">
    <source>
        <dbReference type="SAM" id="Phobius"/>
    </source>
</evidence>
<dbReference type="RefSeq" id="WP_149425162.1">
    <property type="nucleotide sequence ID" value="NZ_CP022579.1"/>
</dbReference>
<evidence type="ECO:0000256" key="1">
    <source>
        <dbReference type="ARBA" id="ARBA00003416"/>
    </source>
</evidence>
<evidence type="ECO:0000256" key="4">
    <source>
        <dbReference type="ARBA" id="ARBA00023172"/>
    </source>
</evidence>
<keyword evidence="6" id="KW-0472">Membrane</keyword>
<keyword evidence="8" id="KW-1185">Reference proteome</keyword>
<reference evidence="7 8" key="1">
    <citation type="submission" date="2017-07" db="EMBL/GenBank/DDBJ databases">
        <title>Complete genome sequence of Oryzomicrobium terrae TPP412.</title>
        <authorList>
            <person name="Chiu L.-W."/>
            <person name="Lo K.-J."/>
            <person name="Tsai Y.-M."/>
            <person name="Lin S.-S."/>
            <person name="Kuo C.-H."/>
            <person name="Liu C.-T."/>
        </authorList>
    </citation>
    <scope>NUCLEOTIDE SEQUENCE [LARGE SCALE GENOMIC DNA]</scope>
    <source>
        <strain evidence="7 8">TPP412</strain>
    </source>
</reference>
<feature type="transmembrane region" description="Helical" evidence="6">
    <location>
        <begin position="6"/>
        <end position="27"/>
    </location>
</feature>
<protein>
    <submittedName>
        <fullName evidence="7">DNA recombination protein RmuC</fullName>
    </submittedName>
</protein>
<organism evidence="7 8">
    <name type="scientific">Oryzomicrobium terrae</name>
    <dbReference type="NCBI Taxonomy" id="1735038"/>
    <lineage>
        <taxon>Bacteria</taxon>
        <taxon>Pseudomonadati</taxon>
        <taxon>Pseudomonadota</taxon>
        <taxon>Betaproteobacteria</taxon>
        <taxon>Rhodocyclales</taxon>
        <taxon>Rhodocyclaceae</taxon>
        <taxon>Oryzomicrobium</taxon>
    </lineage>
</organism>
<feature type="region of interest" description="Disordered" evidence="5">
    <location>
        <begin position="483"/>
        <end position="504"/>
    </location>
</feature>
<keyword evidence="6" id="KW-0812">Transmembrane</keyword>
<dbReference type="InterPro" id="IPR003798">
    <property type="entry name" value="DNA_recombination_RmuC"/>
</dbReference>
<dbReference type="KEGG" id="otr:OTERR_12110"/>
<dbReference type="GO" id="GO:0006310">
    <property type="term" value="P:DNA recombination"/>
    <property type="evidence" value="ECO:0007669"/>
    <property type="project" value="UniProtKB-KW"/>
</dbReference>
<keyword evidence="3" id="KW-0175">Coiled coil</keyword>
<dbReference type="Gene3D" id="1.20.120.20">
    <property type="entry name" value="Apolipoprotein"/>
    <property type="match status" value="1"/>
</dbReference>
<evidence type="ECO:0000256" key="5">
    <source>
        <dbReference type="SAM" id="MobiDB-lite"/>
    </source>
</evidence>
<evidence type="ECO:0000313" key="7">
    <source>
        <dbReference type="EMBL" id="QEL64687.1"/>
    </source>
</evidence>
<evidence type="ECO:0000256" key="2">
    <source>
        <dbReference type="ARBA" id="ARBA00009840"/>
    </source>
</evidence>